<reference evidence="11" key="1">
    <citation type="submission" date="2022-03" db="EMBL/GenBank/DDBJ databases">
        <authorList>
            <person name="Alioto T."/>
            <person name="Alioto T."/>
            <person name="Gomez Garrido J."/>
        </authorList>
    </citation>
    <scope>NUCLEOTIDE SEQUENCE</scope>
</reference>
<dbReference type="InterPro" id="IPR000725">
    <property type="entry name" value="Olfact_rcpt"/>
</dbReference>
<evidence type="ECO:0000313" key="12">
    <source>
        <dbReference type="Proteomes" id="UP001295444"/>
    </source>
</evidence>
<feature type="transmembrane region" description="Helical" evidence="9">
    <location>
        <begin position="270"/>
        <end position="290"/>
    </location>
</feature>
<dbReference type="Pfam" id="PF13853">
    <property type="entry name" value="7tm_4"/>
    <property type="match status" value="1"/>
</dbReference>
<evidence type="ECO:0000256" key="8">
    <source>
        <dbReference type="RuleBase" id="RU000688"/>
    </source>
</evidence>
<evidence type="ECO:0000313" key="11">
    <source>
        <dbReference type="EMBL" id="CAH2275244.1"/>
    </source>
</evidence>
<feature type="transmembrane region" description="Helical" evidence="9">
    <location>
        <begin position="59"/>
        <end position="77"/>
    </location>
</feature>
<dbReference type="Gene3D" id="1.20.1070.10">
    <property type="entry name" value="Rhodopsin 7-helix transmembrane proteins"/>
    <property type="match status" value="1"/>
</dbReference>
<comment type="subcellular location">
    <subcellularLocation>
        <location evidence="9">Cell membrane</location>
        <topology evidence="9">Multi-pass membrane protein</topology>
    </subcellularLocation>
    <subcellularLocation>
        <location evidence="1">Membrane</location>
        <topology evidence="1">Multi-pass membrane protein</topology>
    </subcellularLocation>
</comment>
<keyword evidence="7 8" id="KW-0807">Transducer</keyword>
<dbReference type="InterPro" id="IPR000276">
    <property type="entry name" value="GPCR_Rhodpsn"/>
</dbReference>
<dbReference type="PROSITE" id="PS00237">
    <property type="entry name" value="G_PROTEIN_RECEP_F1_1"/>
    <property type="match status" value="1"/>
</dbReference>
<keyword evidence="5 9" id="KW-0472">Membrane</keyword>
<organism evidence="11 12">
    <name type="scientific">Pelobates cultripes</name>
    <name type="common">Western spadefoot toad</name>
    <dbReference type="NCBI Taxonomy" id="61616"/>
    <lineage>
        <taxon>Eukaryota</taxon>
        <taxon>Metazoa</taxon>
        <taxon>Chordata</taxon>
        <taxon>Craniata</taxon>
        <taxon>Vertebrata</taxon>
        <taxon>Euteleostomi</taxon>
        <taxon>Amphibia</taxon>
        <taxon>Batrachia</taxon>
        <taxon>Anura</taxon>
        <taxon>Pelobatoidea</taxon>
        <taxon>Pelobatidae</taxon>
        <taxon>Pelobates</taxon>
    </lineage>
</organism>
<dbReference type="GO" id="GO:0004930">
    <property type="term" value="F:G protein-coupled receptor activity"/>
    <property type="evidence" value="ECO:0007669"/>
    <property type="project" value="UniProtKB-KW"/>
</dbReference>
<evidence type="ECO:0000256" key="1">
    <source>
        <dbReference type="ARBA" id="ARBA00004141"/>
    </source>
</evidence>
<dbReference type="PROSITE" id="PS50262">
    <property type="entry name" value="G_PROTEIN_RECEP_F1_2"/>
    <property type="match status" value="1"/>
</dbReference>
<evidence type="ECO:0000259" key="10">
    <source>
        <dbReference type="PROSITE" id="PS50262"/>
    </source>
</evidence>
<dbReference type="AlphaFoldDB" id="A0AAD1VZX1"/>
<feature type="non-terminal residue" evidence="11">
    <location>
        <position position="318"/>
    </location>
</feature>
<gene>
    <name evidence="11" type="ORF">PECUL_23A061215</name>
</gene>
<dbReference type="PRINTS" id="PR00245">
    <property type="entry name" value="OLFACTORYR"/>
</dbReference>
<feature type="transmembrane region" description="Helical" evidence="9">
    <location>
        <begin position="24"/>
        <end position="47"/>
    </location>
</feature>
<feature type="transmembrane region" description="Helical" evidence="9">
    <location>
        <begin position="89"/>
        <end position="116"/>
    </location>
</feature>
<keyword evidence="9" id="KW-1003">Cell membrane</keyword>
<proteinExistence type="inferred from homology"/>
<evidence type="ECO:0000256" key="6">
    <source>
        <dbReference type="ARBA" id="ARBA00023170"/>
    </source>
</evidence>
<feature type="transmembrane region" description="Helical" evidence="9">
    <location>
        <begin position="235"/>
        <end position="258"/>
    </location>
</feature>
<dbReference type="EMBL" id="OW240914">
    <property type="protein sequence ID" value="CAH2275244.1"/>
    <property type="molecule type" value="Genomic_DNA"/>
</dbReference>
<feature type="transmembrane region" description="Helical" evidence="9">
    <location>
        <begin position="195"/>
        <end position="214"/>
    </location>
</feature>
<feature type="non-terminal residue" evidence="11">
    <location>
        <position position="1"/>
    </location>
</feature>
<name>A0AAD1VZX1_PELCU</name>
<sequence length="318" mass="36234">TNDMSVLKGLKIRGLTDIPNLEKALFIIFLMLYIFTILGNGGMILLITRSHNLHTPMYYFLRHLSFIETCYSSVIIPRTMSDFLSSDKAISYIACALQMYFFVALANTECLLLSIMAYDRYAAICKPLFYYTIMRQEVCIALSVVCYAGGFFDSMIHTRNVFTQTYCKSNEISHYLCEPPPVLKLSCSDTSSTELVIFTVVGINFFASILLVVISYAHIFSTILNIKSSQGRQKAFATCSSHLLSIGILFGTLLYMYMRPTTSYLRDQDKVVSVFYTVIIPMLNPIIYSLRNKDVKHYCKLRNLSEPLFRAYTFKSAV</sequence>
<keyword evidence="3 9" id="KW-1133">Transmembrane helix</keyword>
<dbReference type="FunFam" id="1.20.1070.10:FF:000003">
    <property type="entry name" value="Olfactory receptor"/>
    <property type="match status" value="1"/>
</dbReference>
<dbReference type="SUPFAM" id="SSF81321">
    <property type="entry name" value="Family A G protein-coupled receptor-like"/>
    <property type="match status" value="1"/>
</dbReference>
<dbReference type="CDD" id="cd15230">
    <property type="entry name" value="7tmA_OR5-like"/>
    <property type="match status" value="1"/>
</dbReference>
<keyword evidence="6 8" id="KW-0675">Receptor</keyword>
<dbReference type="Proteomes" id="UP001295444">
    <property type="component" value="Chromosome 03"/>
</dbReference>
<protein>
    <recommendedName>
        <fullName evidence="9">Olfactory receptor</fullName>
    </recommendedName>
</protein>
<keyword evidence="9" id="KW-0552">Olfaction</keyword>
<evidence type="ECO:0000256" key="2">
    <source>
        <dbReference type="ARBA" id="ARBA00022692"/>
    </source>
</evidence>
<dbReference type="PRINTS" id="PR00237">
    <property type="entry name" value="GPCRRHODOPSN"/>
</dbReference>
<dbReference type="GO" id="GO:0005886">
    <property type="term" value="C:plasma membrane"/>
    <property type="evidence" value="ECO:0007669"/>
    <property type="project" value="UniProtKB-SubCell"/>
</dbReference>
<dbReference type="GO" id="GO:0004984">
    <property type="term" value="F:olfactory receptor activity"/>
    <property type="evidence" value="ECO:0007669"/>
    <property type="project" value="InterPro"/>
</dbReference>
<accession>A0AAD1VZX1</accession>
<evidence type="ECO:0000256" key="3">
    <source>
        <dbReference type="ARBA" id="ARBA00022989"/>
    </source>
</evidence>
<evidence type="ECO:0000256" key="7">
    <source>
        <dbReference type="ARBA" id="ARBA00023224"/>
    </source>
</evidence>
<comment type="similarity">
    <text evidence="8">Belongs to the G-protein coupled receptor 1 family.</text>
</comment>
<keyword evidence="2 8" id="KW-0812">Transmembrane</keyword>
<feature type="transmembrane region" description="Helical" evidence="9">
    <location>
        <begin position="128"/>
        <end position="152"/>
    </location>
</feature>
<evidence type="ECO:0000256" key="5">
    <source>
        <dbReference type="ARBA" id="ARBA00023136"/>
    </source>
</evidence>
<keyword evidence="4 8" id="KW-0297">G-protein coupled receptor</keyword>
<dbReference type="InterPro" id="IPR017452">
    <property type="entry name" value="GPCR_Rhodpsn_7TM"/>
</dbReference>
<keyword evidence="12" id="KW-1185">Reference proteome</keyword>
<keyword evidence="9" id="KW-0716">Sensory transduction</keyword>
<evidence type="ECO:0000256" key="9">
    <source>
        <dbReference type="RuleBase" id="RU363047"/>
    </source>
</evidence>
<dbReference type="PANTHER" id="PTHR48018">
    <property type="entry name" value="OLFACTORY RECEPTOR"/>
    <property type="match status" value="1"/>
</dbReference>
<evidence type="ECO:0000256" key="4">
    <source>
        <dbReference type="ARBA" id="ARBA00023040"/>
    </source>
</evidence>
<feature type="domain" description="G-protein coupled receptors family 1 profile" evidence="10">
    <location>
        <begin position="39"/>
        <end position="288"/>
    </location>
</feature>